<evidence type="ECO:0000313" key="9">
    <source>
        <dbReference type="EMBL" id="WZN39225.1"/>
    </source>
</evidence>
<feature type="transmembrane region" description="Helical" evidence="6">
    <location>
        <begin position="415"/>
        <end position="441"/>
    </location>
</feature>
<dbReference type="EMBL" id="CP149822">
    <property type="protein sequence ID" value="WZN39225.1"/>
    <property type="molecule type" value="Genomic_DNA"/>
</dbReference>
<evidence type="ECO:0000256" key="5">
    <source>
        <dbReference type="ARBA" id="ARBA00023136"/>
    </source>
</evidence>
<gene>
    <name evidence="9" type="ORF">WJU16_14565</name>
</gene>
<feature type="transmembrane region" description="Helical" evidence="6">
    <location>
        <begin position="718"/>
        <end position="735"/>
    </location>
</feature>
<comment type="subcellular location">
    <subcellularLocation>
        <location evidence="1">Cell membrane</location>
        <topology evidence="1">Multi-pass membrane protein</topology>
    </subcellularLocation>
</comment>
<reference evidence="10" key="1">
    <citation type="submission" date="2024-03" db="EMBL/GenBank/DDBJ databases">
        <title>Chitinophaga horti sp. nov., isolated from garden soil.</title>
        <authorList>
            <person name="Lee D.S."/>
            <person name="Han D.M."/>
            <person name="Baek J.H."/>
            <person name="Choi D.G."/>
            <person name="Jeon J.H."/>
            <person name="Jeon C.O."/>
        </authorList>
    </citation>
    <scope>NUCLEOTIDE SEQUENCE [LARGE SCALE GENOMIC DNA]</scope>
    <source>
        <strain evidence="10">GPA1</strain>
    </source>
</reference>
<proteinExistence type="predicted"/>
<evidence type="ECO:0000256" key="2">
    <source>
        <dbReference type="ARBA" id="ARBA00022475"/>
    </source>
</evidence>
<feature type="transmembrane region" description="Helical" evidence="6">
    <location>
        <begin position="747"/>
        <end position="767"/>
    </location>
</feature>
<dbReference type="Proteomes" id="UP001485459">
    <property type="component" value="Chromosome"/>
</dbReference>
<dbReference type="InterPro" id="IPR003838">
    <property type="entry name" value="ABC3_permease_C"/>
</dbReference>
<evidence type="ECO:0000256" key="4">
    <source>
        <dbReference type="ARBA" id="ARBA00022989"/>
    </source>
</evidence>
<protein>
    <submittedName>
        <fullName evidence="9">ABC transporter permease</fullName>
    </submittedName>
</protein>
<feature type="domain" description="MacB-like periplasmic core" evidence="8">
    <location>
        <begin position="22"/>
        <end position="238"/>
    </location>
</feature>
<evidence type="ECO:0000259" key="8">
    <source>
        <dbReference type="Pfam" id="PF12704"/>
    </source>
</evidence>
<dbReference type="PROSITE" id="PS51257">
    <property type="entry name" value="PROKAR_LIPOPROTEIN"/>
    <property type="match status" value="1"/>
</dbReference>
<evidence type="ECO:0000256" key="3">
    <source>
        <dbReference type="ARBA" id="ARBA00022692"/>
    </source>
</evidence>
<feature type="domain" description="ABC3 transporter permease C-terminal" evidence="7">
    <location>
        <begin position="666"/>
        <end position="779"/>
    </location>
</feature>
<feature type="transmembrane region" description="Helical" evidence="6">
    <location>
        <begin position="332"/>
        <end position="351"/>
    </location>
</feature>
<accession>A0ABZ2YHK4</accession>
<keyword evidence="2" id="KW-1003">Cell membrane</keyword>
<dbReference type="Pfam" id="PF02687">
    <property type="entry name" value="FtsX"/>
    <property type="match status" value="2"/>
</dbReference>
<dbReference type="InterPro" id="IPR025857">
    <property type="entry name" value="MacB_PCD"/>
</dbReference>
<evidence type="ECO:0000256" key="1">
    <source>
        <dbReference type="ARBA" id="ARBA00004651"/>
    </source>
</evidence>
<name>A0ABZ2YHK4_9BACT</name>
<evidence type="ECO:0000259" key="7">
    <source>
        <dbReference type="Pfam" id="PF02687"/>
    </source>
</evidence>
<feature type="transmembrane region" description="Helical" evidence="6">
    <location>
        <begin position="20"/>
        <end position="42"/>
    </location>
</feature>
<feature type="transmembrane region" description="Helical" evidence="6">
    <location>
        <begin position="277"/>
        <end position="297"/>
    </location>
</feature>
<dbReference type="InterPro" id="IPR050250">
    <property type="entry name" value="Macrolide_Exporter_MacB"/>
</dbReference>
<dbReference type="RefSeq" id="WP_341834219.1">
    <property type="nucleotide sequence ID" value="NZ_CP149822.1"/>
</dbReference>
<feature type="domain" description="ABC3 transporter permease C-terminal" evidence="7">
    <location>
        <begin position="282"/>
        <end position="399"/>
    </location>
</feature>
<dbReference type="PANTHER" id="PTHR30572:SF18">
    <property type="entry name" value="ABC-TYPE MACROLIDE FAMILY EXPORT SYSTEM PERMEASE COMPONENT 2"/>
    <property type="match status" value="1"/>
</dbReference>
<keyword evidence="3 6" id="KW-0812">Transmembrane</keyword>
<keyword evidence="10" id="KW-1185">Reference proteome</keyword>
<organism evidence="9 10">
    <name type="scientific">Chitinophaga pollutisoli</name>
    <dbReference type="NCBI Taxonomy" id="3133966"/>
    <lineage>
        <taxon>Bacteria</taxon>
        <taxon>Pseudomonadati</taxon>
        <taxon>Bacteroidota</taxon>
        <taxon>Chitinophagia</taxon>
        <taxon>Chitinophagales</taxon>
        <taxon>Chitinophagaceae</taxon>
        <taxon>Chitinophaga</taxon>
    </lineage>
</organism>
<keyword evidence="5 6" id="KW-0472">Membrane</keyword>
<keyword evidence="4 6" id="KW-1133">Transmembrane helix</keyword>
<feature type="transmembrane region" description="Helical" evidence="6">
    <location>
        <begin position="372"/>
        <end position="395"/>
    </location>
</feature>
<sequence>MLRNHIKIAWRNLWNNKVFGVINIAGLTIGMTACMFILLWVANEWSFNRFHEKLPRIYQVYEHQYYSNNEMLTTTATPGPLAEKLRTEVPGITQVASISWNAEKLLSVGDKNLKFQGHYTESPFFNIFSFPFVEGSAAGALTQPGNIVLTDETARAFFGDEKALGKTIRLENAKDYTVSGVVKSPGEASTVKFAFLLPMQELKTEHPWLSSWEANAPRTYVLLSEQADLTKVNAAAKDIVKRNAQGSTTELFLYPFSDIYLKGIFKDGKEQSGRMEYVRLFIIVAVFVLLIACINFMNLSTARAVQRSKEVGVRKSIGAGRFSLVSQFLGESFALVFISSLLSVMLVWLLMPMFEKMVNTEIAVPVFTWYNLLGLLCLAVFTGFAAGSYPAFYLSSLNPISTLKGGMLRLKSSAVWLRKGLVVFQFGISTVLIVAAALVYLQIHFIKNRNLGLNKDQVVYFTNEGGVEKNFEAFRRALDGKPGIMASCVTNQLPIDVGNSGQGVSWPGKAATETVLFDKLEVGSGFDKTMQLEMLEGRTFSDDHPTDKDGFVINETAVRLMKLEKPWVGQIITNQEKQGPIIGVVKDFASHHIARKAGPMLITPFDEAGGKVLVRIHPGEAAAAMASIGEVYKQFNPQYPLDLKFMDVFFEKIYRSESVIGRLSTVFTVLAIFIACLGLFGLAAFTAQQRTKEIGIRKVLGATVGQILVLLSKDFLRLVLVAVAIALPLAAYFMKGWLDQFSLHIEISWWIFAGTALLSLVLAMLTVSYQSVRTARMNPVKSLRAE</sequence>
<evidence type="ECO:0000313" key="10">
    <source>
        <dbReference type="Proteomes" id="UP001485459"/>
    </source>
</evidence>
<dbReference type="PANTHER" id="PTHR30572">
    <property type="entry name" value="MEMBRANE COMPONENT OF TRANSPORTER-RELATED"/>
    <property type="match status" value="1"/>
</dbReference>
<dbReference type="Pfam" id="PF12704">
    <property type="entry name" value="MacB_PCD"/>
    <property type="match status" value="1"/>
</dbReference>
<evidence type="ECO:0000256" key="6">
    <source>
        <dbReference type="SAM" id="Phobius"/>
    </source>
</evidence>
<feature type="transmembrane region" description="Helical" evidence="6">
    <location>
        <begin position="659"/>
        <end position="682"/>
    </location>
</feature>